<keyword evidence="3" id="KW-0547">Nucleotide-binding</keyword>
<dbReference type="InterPro" id="IPR014746">
    <property type="entry name" value="Gln_synth/guanido_kin_cat_dom"/>
</dbReference>
<evidence type="ECO:0000256" key="5">
    <source>
        <dbReference type="ARBA" id="ARBA00048819"/>
    </source>
</evidence>
<dbReference type="Gene3D" id="3.30.590.20">
    <property type="match status" value="1"/>
</dbReference>
<proteinExistence type="predicted"/>
<evidence type="ECO:0000256" key="4">
    <source>
        <dbReference type="ARBA" id="ARBA00022840"/>
    </source>
</evidence>
<sequence>MSQARQLLKQLYIDNLKTDSKLYVGVEFEFPIVNMVGRSTDVHVSKGLFDYLGNLCDFDIIQYDQEGHAIDLRHKTYQDHLVFEVSYNLIEFAFDCTETIQEIEQRFDYYLGLIQPWLSQHGHMVQGFGIHPSWSRNDNGPVKIERYEMLIDYLKLSETKGRADCHHFPDYGGFICGSQVQLDVTVDNYLRAINAFNKVEAVKAYLFANSPFNGADWDTLIARDIFWEQSMHGYHEENIGIFPKDFKDTQDFLDWMEQTSIYTAERKGHSYYFPPIRVKDYLSQETIAAYALDGTHTTIIPETADFKDHRAYHYQDLTKRGTIEFRSTCAQPIDKSFLPIAFHLGLMANLEKLESLLETEPLFEAFNHDYKAMRRYFSKPDLGHHLEAIHQFSRLVLECALDGLLKRGYGEEVYLKELIETMESSVRLR</sequence>
<keyword evidence="7" id="KW-1185">Reference proteome</keyword>
<evidence type="ECO:0000256" key="3">
    <source>
        <dbReference type="ARBA" id="ARBA00022741"/>
    </source>
</evidence>
<dbReference type="OrthoDB" id="150227at2"/>
<dbReference type="PANTHER" id="PTHR34378:SF1">
    <property type="entry name" value="GLUTAMATE--CYSTEINE LIGASE, CHLOROPLASTIC"/>
    <property type="match status" value="1"/>
</dbReference>
<dbReference type="InterPro" id="IPR035434">
    <property type="entry name" value="GCL_bact_plant"/>
</dbReference>
<dbReference type="EC" id="6.3.2.2" evidence="1"/>
<evidence type="ECO:0000313" key="6">
    <source>
        <dbReference type="EMBL" id="SUN37293.1"/>
    </source>
</evidence>
<evidence type="ECO:0000256" key="1">
    <source>
        <dbReference type="ARBA" id="ARBA00012220"/>
    </source>
</evidence>
<name>A0A380JHZ2_STRDO</name>
<gene>
    <name evidence="6" type="ORF">NCTC11391_02044</name>
</gene>
<keyword evidence="4" id="KW-0067">ATP-binding</keyword>
<protein>
    <recommendedName>
        <fullName evidence="1">glutamate--cysteine ligase</fullName>
        <ecNumber evidence="1">6.3.2.2</ecNumber>
    </recommendedName>
</protein>
<dbReference type="AlphaFoldDB" id="A0A380JHZ2"/>
<keyword evidence="2" id="KW-0436">Ligase</keyword>
<dbReference type="RefSeq" id="WP_002997044.1">
    <property type="nucleotide sequence ID" value="NZ_UHFA01000002.1"/>
</dbReference>
<dbReference type="SUPFAM" id="SSF55931">
    <property type="entry name" value="Glutamine synthetase/guanido kinase"/>
    <property type="match status" value="1"/>
</dbReference>
<dbReference type="EMBL" id="UHFA01000002">
    <property type="protein sequence ID" value="SUN37293.1"/>
    <property type="molecule type" value="Genomic_DNA"/>
</dbReference>
<accession>A0A380JHZ2</accession>
<organism evidence="6 7">
    <name type="scientific">Streptococcus downei MFe28</name>
    <dbReference type="NCBI Taxonomy" id="764290"/>
    <lineage>
        <taxon>Bacteria</taxon>
        <taxon>Bacillati</taxon>
        <taxon>Bacillota</taxon>
        <taxon>Bacilli</taxon>
        <taxon>Lactobacillales</taxon>
        <taxon>Streptococcaceae</taxon>
        <taxon>Streptococcus</taxon>
    </lineage>
</organism>
<dbReference type="InterPro" id="IPR006336">
    <property type="entry name" value="GCS2"/>
</dbReference>
<evidence type="ECO:0000313" key="7">
    <source>
        <dbReference type="Proteomes" id="UP000254082"/>
    </source>
</evidence>
<dbReference type="Pfam" id="PF04107">
    <property type="entry name" value="GCS2"/>
    <property type="match status" value="1"/>
</dbReference>
<dbReference type="PANTHER" id="PTHR34378">
    <property type="entry name" value="GLUTAMATE--CYSTEINE LIGASE, CHLOROPLASTIC"/>
    <property type="match status" value="1"/>
</dbReference>
<dbReference type="GO" id="GO:0005524">
    <property type="term" value="F:ATP binding"/>
    <property type="evidence" value="ECO:0007669"/>
    <property type="project" value="UniProtKB-KW"/>
</dbReference>
<dbReference type="Proteomes" id="UP000254082">
    <property type="component" value="Unassembled WGS sequence"/>
</dbReference>
<dbReference type="GO" id="GO:0004357">
    <property type="term" value="F:glutamate-cysteine ligase activity"/>
    <property type="evidence" value="ECO:0007669"/>
    <property type="project" value="UniProtKB-EC"/>
</dbReference>
<dbReference type="GO" id="GO:0006750">
    <property type="term" value="P:glutathione biosynthetic process"/>
    <property type="evidence" value="ECO:0007669"/>
    <property type="project" value="InterPro"/>
</dbReference>
<comment type="catalytic activity">
    <reaction evidence="5">
        <text>L-cysteine + L-glutamate + ATP = gamma-L-glutamyl-L-cysteine + ADP + phosphate + H(+)</text>
        <dbReference type="Rhea" id="RHEA:13285"/>
        <dbReference type="ChEBI" id="CHEBI:15378"/>
        <dbReference type="ChEBI" id="CHEBI:29985"/>
        <dbReference type="ChEBI" id="CHEBI:30616"/>
        <dbReference type="ChEBI" id="CHEBI:35235"/>
        <dbReference type="ChEBI" id="CHEBI:43474"/>
        <dbReference type="ChEBI" id="CHEBI:58173"/>
        <dbReference type="ChEBI" id="CHEBI:456216"/>
        <dbReference type="EC" id="6.3.2.2"/>
    </reaction>
</comment>
<reference evidence="6 7" key="1">
    <citation type="submission" date="2018-06" db="EMBL/GenBank/DDBJ databases">
        <authorList>
            <consortium name="Pathogen Informatics"/>
            <person name="Doyle S."/>
        </authorList>
    </citation>
    <scope>NUCLEOTIDE SEQUENCE [LARGE SCALE GENOMIC DNA]</scope>
    <source>
        <strain evidence="7">NCTC 11391</strain>
    </source>
</reference>
<evidence type="ECO:0000256" key="2">
    <source>
        <dbReference type="ARBA" id="ARBA00022598"/>
    </source>
</evidence>